<dbReference type="RefSeq" id="WP_208261325.1">
    <property type="nucleotide sequence ID" value="NZ_JAGEOJ010000020.1"/>
</dbReference>
<dbReference type="InterPro" id="IPR011990">
    <property type="entry name" value="TPR-like_helical_dom_sf"/>
</dbReference>
<evidence type="ECO:0000259" key="1">
    <source>
        <dbReference type="Pfam" id="PF12770"/>
    </source>
</evidence>
<dbReference type="InterPro" id="IPR024983">
    <property type="entry name" value="CHAT_dom"/>
</dbReference>
<evidence type="ECO:0000313" key="2">
    <source>
        <dbReference type="EMBL" id="MBO2453295.1"/>
    </source>
</evidence>
<proteinExistence type="predicted"/>
<comment type="caution">
    <text evidence="2">The sequence shown here is derived from an EMBL/GenBank/DDBJ whole genome shotgun (WGS) entry which is preliminary data.</text>
</comment>
<keyword evidence="3" id="KW-1185">Reference proteome</keyword>
<evidence type="ECO:0000313" key="3">
    <source>
        <dbReference type="Proteomes" id="UP000669179"/>
    </source>
</evidence>
<reference evidence="2" key="1">
    <citation type="submission" date="2021-03" db="EMBL/GenBank/DDBJ databases">
        <authorList>
            <person name="Kanchanasin P."/>
            <person name="Saeng-In P."/>
            <person name="Phongsopitanun W."/>
            <person name="Yuki M."/>
            <person name="Kudo T."/>
            <person name="Ohkuma M."/>
            <person name="Tanasupawat S."/>
        </authorList>
    </citation>
    <scope>NUCLEOTIDE SEQUENCE</scope>
    <source>
        <strain evidence="2">GKU 128</strain>
    </source>
</reference>
<dbReference type="Gene3D" id="1.25.40.10">
    <property type="entry name" value="Tetratricopeptide repeat domain"/>
    <property type="match status" value="1"/>
</dbReference>
<gene>
    <name evidence="2" type="ORF">J4573_39800</name>
</gene>
<accession>A0A939TEF2</accession>
<dbReference type="EMBL" id="JAGEOJ010000020">
    <property type="protein sequence ID" value="MBO2453295.1"/>
    <property type="molecule type" value="Genomic_DNA"/>
</dbReference>
<organism evidence="2 3">
    <name type="scientific">Actinomadura barringtoniae</name>
    <dbReference type="NCBI Taxonomy" id="1427535"/>
    <lineage>
        <taxon>Bacteria</taxon>
        <taxon>Bacillati</taxon>
        <taxon>Actinomycetota</taxon>
        <taxon>Actinomycetes</taxon>
        <taxon>Streptosporangiales</taxon>
        <taxon>Thermomonosporaceae</taxon>
        <taxon>Actinomadura</taxon>
    </lineage>
</organism>
<protein>
    <submittedName>
        <fullName evidence="2">CHAT domain-containing protein</fullName>
    </submittedName>
</protein>
<dbReference type="AlphaFoldDB" id="A0A939TEF2"/>
<feature type="domain" description="CHAT" evidence="1">
    <location>
        <begin position="857"/>
        <end position="1107"/>
    </location>
</feature>
<sequence length="1128" mass="123248">MAELVAPGRAMLVNIWNSWSLSLMFHQTGRARCESCGVLLDYHYTYVVVDANDPEEPANVLLGTGMELEDLQRVLGPRAANVRLVASRDELHEVVVARFKPQLTRLETFFQCDLDRKADWVAANFALFNAPLMTCLALLTAGRLPGIRAAVVGSTSPIDQAAANELFARETTYLQFLVSFTLAQRILKDPKLGLYQEIVRILPVGMISESTPEYFSAALKAIESWGHDLDRYVLHAVNAFVCAAANVDNEHAEQWAEDYVRFELHRRTSPFPGMELLAIPPEAAGPTIGFRGLWQALSRRLTTDGLLDMKLQGQLHDLVTELGHEHVWQQIFQHGLRATRTNGSSVQEFVEVLRQVEDVPEAFSHLGWALADEGRLTELCEILDLLMGEHEAETSMRLLADFGRICKDARSPDLYLARAGTSPLPGEDQLTTYVRLSLGVERSNALRLTGHTQQALDILDDLVPIADLDKDRRLLSMNRAILLRTLGHPDMSVALLEELLPDAAGADRLNLLRSLSASLGAIGNTRRAISLLKEAESLAIGPWRPQQAYIKTVRIGLELQGAGGSADLLGELAELGIPQDPEVLLGVAMAWSNASPESRRAEQELLEGIVTRLGDEAGEARLRNDRLLSRKFHRLAAMLAELTGNPAAEGHWRAELALLDESGDMDALPLVGVARYAAAREDDIGDAECRALLLRVPRAFSSELGGISDASLGIQATHIMQMLLRLTAEILTDRPVQPDLLRLLAELQRDPAGRAQQIRQAGGEAALLSDGLSDTTLEALRPTRGRLHVLEWIDLFISVPGLIRTTIPADGPCDTGQLSLPDGVVPLEVARRLRTRLNAWLPEQQGDPFDYAPWRELERWFLDQFPDAGPEDHVVIIEHPQHAGIPWHAVTLAPWTLSYAASWSSLLAACAQPSAPPNSLGIVLVPTAEDDPVTVEELERAALAVEKLAERHGLAVSSLVGAEADHAAISTLMSSVDVAVVLCHGYVAPDDHEVALMVGCGGRLPTSHATAADSPTGQRHRWSWRDAVKLRKAPGLVLFAACSSGTSHLAGMGERLGFHSALRLRGTRSTVAPLWDLVPADATVLLAATVDAWLTERIPVATALKRTASNTDLPRWRRTCLATEGDGR</sequence>
<name>A0A939TEF2_9ACTN</name>
<dbReference type="Pfam" id="PF12770">
    <property type="entry name" value="CHAT"/>
    <property type="match status" value="1"/>
</dbReference>
<dbReference type="Proteomes" id="UP000669179">
    <property type="component" value="Unassembled WGS sequence"/>
</dbReference>